<dbReference type="Proteomes" id="UP000811545">
    <property type="component" value="Unassembled WGS sequence"/>
</dbReference>
<name>A0A9E2BI61_PSYF1</name>
<dbReference type="AlphaFoldDB" id="A0A9E2BI61"/>
<accession>A0A9E2BI61</accession>
<evidence type="ECO:0000313" key="1">
    <source>
        <dbReference type="EMBL" id="MBT9145504.1"/>
    </source>
</evidence>
<sequence>MTKIEKIIKDVSDLHQFYAKIQKRKKIKKITKNKAKVLAGAPNKSLHPTKKLALFGR</sequence>
<reference evidence="1 2" key="1">
    <citation type="journal article" date="2021" name="bioRxiv">
        <title>Unique metabolic strategies in Hadean analogues reveal hints for primordial physiology.</title>
        <authorList>
            <person name="Nobu M.K."/>
            <person name="Nakai R."/>
            <person name="Tamazawa S."/>
            <person name="Mori H."/>
            <person name="Toyoda A."/>
            <person name="Ijiri A."/>
            <person name="Suzuki S."/>
            <person name="Kurokawa K."/>
            <person name="Kamagata Y."/>
            <person name="Tamaki H."/>
        </authorList>
    </citation>
    <scope>NUCLEOTIDE SEQUENCE [LARGE SCALE GENOMIC DNA]</scope>
    <source>
        <strain evidence="1">BS525</strain>
    </source>
</reference>
<comment type="caution">
    <text evidence="1">The sequence shown here is derived from an EMBL/GenBank/DDBJ whole genome shotgun (WGS) entry which is preliminary data.</text>
</comment>
<evidence type="ECO:0000313" key="2">
    <source>
        <dbReference type="Proteomes" id="UP000811545"/>
    </source>
</evidence>
<protein>
    <submittedName>
        <fullName evidence="1">Uncharacterized protein</fullName>
    </submittedName>
</protein>
<gene>
    <name evidence="1" type="ORF">DDT42_01375</name>
</gene>
<dbReference type="EMBL" id="QLTW01000104">
    <property type="protein sequence ID" value="MBT9145504.1"/>
    <property type="molecule type" value="Genomic_DNA"/>
</dbReference>
<organism evidence="1 2">
    <name type="scientific">Psychracetigena formicireducens</name>
    <dbReference type="NCBI Taxonomy" id="2986056"/>
    <lineage>
        <taxon>Bacteria</taxon>
        <taxon>Bacillati</taxon>
        <taxon>Candidatus Lithacetigenota</taxon>
        <taxon>Candidatus Psychracetigena</taxon>
    </lineage>
</organism>
<proteinExistence type="predicted"/>